<name>A0A8H3PG93_9LECA</name>
<accession>A0A8H3PG93</accession>
<dbReference type="Pfam" id="PF10395">
    <property type="entry name" value="Utp8_b_propeller"/>
    <property type="match status" value="1"/>
</dbReference>
<evidence type="ECO:0000313" key="4">
    <source>
        <dbReference type="Proteomes" id="UP000664534"/>
    </source>
</evidence>
<dbReference type="OrthoDB" id="5330858at2759"/>
<dbReference type="Proteomes" id="UP000664534">
    <property type="component" value="Unassembled WGS sequence"/>
</dbReference>
<comment type="caution">
    <text evidence="3">The sequence shown here is derived from an EMBL/GenBank/DDBJ whole genome shotgun (WGS) entry which is preliminary data.</text>
</comment>
<protein>
    <recommendedName>
        <fullName evidence="2">Utp8 beta-propeller domain-containing protein</fullName>
    </recommendedName>
</protein>
<sequence length="897" mass="96902">MIQKPFLLAEIPQDLTGLPGNVLASDVLAVAGSKKRKRSELALAIDRQGISIYDIQSSKLLTSYAISPQAVFTCPPCSIRIRRLGNEPARRYTYCSITSSKPHIICFSESSNAEITSTSINLSKEAAPVSLLDTFEAGSGNKLLALHEDGKVTGYSSGLENEEWHSSINTGASNQGSSAAIQAAAILSVQQARRTVLRCREDILAILGPDEDAVNSSLLLVMTRSPAKDSNSNSGTLELRLFHIRITDSNKRGPALGSGEKLQLLATLAMPEPSDFISKKSRVTMHTASGTIYQDAEGALAVYDLTGSVPRLVHTVVQNDMFSFLRLSPELVASSKGSSLSVVDLSYGSLQAEGTLTLSHRAKVAWKSQTPRHEPATIENARLLSYFAPLDVVVALEGRKLLAVQLSTDQKVAGSRKRKREGLLVNSLGRGSSSMTGAPPNSGKSVRQIKSLGTYLPSVDSDDWKGQKAALDRCLAQNDEKAFEELMAAALGVTALKDDKHSSKSGGQNHVDQHAVNYALKSMFSVDQASLNLNVDPAGDKPRILGIRFFPHQIGNWLIDQGLLTSGRIEISLKQYGALPIHSKLASGSLIQALANLDSSLGILLSILASTVPMSSQELVHVLVIVMQGSNVEATEFQQLLTNGEGEDDIGNNEKFQLINRQTTDSSPILPDNIPSRRLLSLTMRRLYACTSSSVARALRRELSTPQLRILVDTLRMEIARSGWLSSYEDSLETLDLDLQDDNQMCFIAHLLNCVIDSLGTGGWILGNSMSDDLTETADTIAYMKAEVSAALEGIEEATYLKGMLGEILLCGKDSLNSSAKQSRANEAQLPALSAKPMTINFDEEDSQMLPLGLKPAPVISKTKTGAGGQLIKRSRRDIGRLKSKMVGKYSLDRIMI</sequence>
<dbReference type="InterPro" id="IPR018843">
    <property type="entry name" value="Utp8_b-prop"/>
</dbReference>
<organism evidence="3 4">
    <name type="scientific">Imshaugia aleurites</name>
    <dbReference type="NCBI Taxonomy" id="172621"/>
    <lineage>
        <taxon>Eukaryota</taxon>
        <taxon>Fungi</taxon>
        <taxon>Dikarya</taxon>
        <taxon>Ascomycota</taxon>
        <taxon>Pezizomycotina</taxon>
        <taxon>Lecanoromycetes</taxon>
        <taxon>OSLEUM clade</taxon>
        <taxon>Lecanoromycetidae</taxon>
        <taxon>Lecanorales</taxon>
        <taxon>Lecanorineae</taxon>
        <taxon>Parmeliaceae</taxon>
        <taxon>Imshaugia</taxon>
    </lineage>
</organism>
<dbReference type="AlphaFoldDB" id="A0A8H3PG93"/>
<evidence type="ECO:0000313" key="3">
    <source>
        <dbReference type="EMBL" id="CAF9940636.1"/>
    </source>
</evidence>
<evidence type="ECO:0000259" key="2">
    <source>
        <dbReference type="Pfam" id="PF10395"/>
    </source>
</evidence>
<keyword evidence="4" id="KW-1185">Reference proteome</keyword>
<feature type="domain" description="Utp8 beta-propeller" evidence="2">
    <location>
        <begin position="29"/>
        <end position="357"/>
    </location>
</feature>
<proteinExistence type="predicted"/>
<feature type="region of interest" description="Disordered" evidence="1">
    <location>
        <begin position="427"/>
        <end position="446"/>
    </location>
</feature>
<gene>
    <name evidence="3" type="ORF">IMSHALPRED_002102</name>
</gene>
<dbReference type="EMBL" id="CAJPDT010000134">
    <property type="protein sequence ID" value="CAF9940636.1"/>
    <property type="molecule type" value="Genomic_DNA"/>
</dbReference>
<evidence type="ECO:0000256" key="1">
    <source>
        <dbReference type="SAM" id="MobiDB-lite"/>
    </source>
</evidence>
<reference evidence="3" key="1">
    <citation type="submission" date="2021-03" db="EMBL/GenBank/DDBJ databases">
        <authorList>
            <person name="Tagirdzhanova G."/>
        </authorList>
    </citation>
    <scope>NUCLEOTIDE SEQUENCE</scope>
</reference>